<evidence type="ECO:0000313" key="4">
    <source>
        <dbReference type="Proteomes" id="UP000444980"/>
    </source>
</evidence>
<keyword evidence="2" id="KW-0812">Transmembrane</keyword>
<dbReference type="Proteomes" id="UP000444980">
    <property type="component" value="Unassembled WGS sequence"/>
</dbReference>
<evidence type="ECO:0000256" key="2">
    <source>
        <dbReference type="SAM" id="Phobius"/>
    </source>
</evidence>
<proteinExistence type="predicted"/>
<sequence>MGHVMGIAVVDGQIASVVRDDADAVVATNSVVLSDVAPGAIAGTIVDLVSSAPFEATRIGLVAGDPETVEGLRAAFAPAPGRPDWFATVTVDALDSAMVQLARTDPALSADRADTGSVAVVNLDEYTAPTAGIPIITVDPRSGVITGRSSWQPGYDEPSAVLDPSGAANVADAISAIPGSEAITRVVFTGTGADVPGVHSAFETALGRPVVVAAQPKFAIAGAAAELAGTGGPRAWTGNVARSQPATPAYAYDDRPTQVVGLAATETSASTAGVAPTGAAAVDPRNRRRWWLIGGTAAAGFLILGGAIAAVLFSTGTAQRVVGVTTISVTTQTRTVTHTETETQNNETVRTRTVTPPTRTVTRTTTRPPSTVTQTTTVTEQAEPGTEDEEY</sequence>
<name>A0A7I9V202_9ACTN</name>
<accession>A0A7I9V202</accession>
<evidence type="ECO:0000256" key="1">
    <source>
        <dbReference type="SAM" id="MobiDB-lite"/>
    </source>
</evidence>
<feature type="transmembrane region" description="Helical" evidence="2">
    <location>
        <begin position="290"/>
        <end position="313"/>
    </location>
</feature>
<comment type="caution">
    <text evidence="3">The sequence shown here is derived from an EMBL/GenBank/DDBJ whole genome shotgun (WGS) entry which is preliminary data.</text>
</comment>
<dbReference type="OrthoDB" id="4373750at2"/>
<dbReference type="AlphaFoldDB" id="A0A7I9V202"/>
<gene>
    <name evidence="3" type="ORF">nbrc107697_32200</name>
</gene>
<keyword evidence="4" id="KW-1185">Reference proteome</keyword>
<organism evidence="3 4">
    <name type="scientific">Gordonia crocea</name>
    <dbReference type="NCBI Taxonomy" id="589162"/>
    <lineage>
        <taxon>Bacteria</taxon>
        <taxon>Bacillati</taxon>
        <taxon>Actinomycetota</taxon>
        <taxon>Actinomycetes</taxon>
        <taxon>Mycobacteriales</taxon>
        <taxon>Gordoniaceae</taxon>
        <taxon>Gordonia</taxon>
    </lineage>
</organism>
<dbReference type="RefSeq" id="WP_161928488.1">
    <property type="nucleotide sequence ID" value="NZ_BJOU01000017.1"/>
</dbReference>
<protein>
    <submittedName>
        <fullName evidence="3">Uncharacterized protein</fullName>
    </submittedName>
</protein>
<keyword evidence="2" id="KW-1133">Transmembrane helix</keyword>
<keyword evidence="2" id="KW-0472">Membrane</keyword>
<feature type="region of interest" description="Disordered" evidence="1">
    <location>
        <begin position="354"/>
        <end position="391"/>
    </location>
</feature>
<feature type="compositionally biased region" description="Low complexity" evidence="1">
    <location>
        <begin position="354"/>
        <end position="381"/>
    </location>
</feature>
<dbReference type="EMBL" id="BJOU01000017">
    <property type="protein sequence ID" value="GED99181.1"/>
    <property type="molecule type" value="Genomic_DNA"/>
</dbReference>
<reference evidence="4" key="1">
    <citation type="submission" date="2019-06" db="EMBL/GenBank/DDBJ databases">
        <title>Gordonia isolated from sludge of a wastewater treatment plant.</title>
        <authorList>
            <person name="Tamura T."/>
            <person name="Aoyama K."/>
            <person name="Kang Y."/>
            <person name="Saito S."/>
            <person name="Akiyama N."/>
            <person name="Yazawa K."/>
            <person name="Gonoi T."/>
            <person name="Mikami Y."/>
        </authorList>
    </citation>
    <scope>NUCLEOTIDE SEQUENCE [LARGE SCALE GENOMIC DNA]</scope>
    <source>
        <strain evidence="4">NBRC 107697</strain>
    </source>
</reference>
<evidence type="ECO:0000313" key="3">
    <source>
        <dbReference type="EMBL" id="GED99181.1"/>
    </source>
</evidence>